<gene>
    <name evidence="5" type="ORF">A3B02_01060</name>
</gene>
<dbReference type="Pfam" id="PF02661">
    <property type="entry name" value="Fic"/>
    <property type="match status" value="1"/>
</dbReference>
<reference evidence="5 6" key="1">
    <citation type="journal article" date="2016" name="Nat. Commun.">
        <title>Thousands of microbial genomes shed light on interconnected biogeochemical processes in an aquifer system.</title>
        <authorList>
            <person name="Anantharaman K."/>
            <person name="Brown C.T."/>
            <person name="Hug L.A."/>
            <person name="Sharon I."/>
            <person name="Castelle C.J."/>
            <person name="Probst A.J."/>
            <person name="Thomas B.C."/>
            <person name="Singh A."/>
            <person name="Wilkins M.J."/>
            <person name="Karaoz U."/>
            <person name="Brodie E.L."/>
            <person name="Williams K.H."/>
            <person name="Hubbard S.S."/>
            <person name="Banfield J.F."/>
        </authorList>
    </citation>
    <scope>NUCLEOTIDE SEQUENCE [LARGE SCALE GENOMIC DNA]</scope>
</reference>
<evidence type="ECO:0000313" key="6">
    <source>
        <dbReference type="Proteomes" id="UP000178914"/>
    </source>
</evidence>
<sequence>MTIDTRIDLPQAPADPHHNGKEPQSKQTASAQDLASRVVGAAIDTALSSPDIREVRGTTRTEHHLRQLGERARDATFGFLYEQQFGSREEADKLSMEDTIRLLHRVSTLGIWVDQDPDHPLEGGEYRRLLVEFGDKIAPDLKDVSSLMAAFAHTLEKLMASAPVADADLLATWGYVLLMSIHPFADGNGRTARALVEYIRYSIAQSRGLQYQPLRLKSREVLADMVSEVQYSMGLFDRALPMDRSTTENTARNAFVADPIGYFEDVRDRIHRAISLISEAEQLEEYPDLVALSNTINSMRSWKDYQTKSFAAEEAGAAYQNSIDGQMQTLREKIREMSGNN</sequence>
<evidence type="ECO:0000256" key="3">
    <source>
        <dbReference type="SAM" id="MobiDB-lite"/>
    </source>
</evidence>
<feature type="compositionally biased region" description="Basic and acidic residues" evidence="3">
    <location>
        <begin position="15"/>
        <end position="24"/>
    </location>
</feature>
<dbReference type="PANTHER" id="PTHR13504">
    <property type="entry name" value="FIDO DOMAIN-CONTAINING PROTEIN DDB_G0283145"/>
    <property type="match status" value="1"/>
</dbReference>
<feature type="region of interest" description="Disordered" evidence="3">
    <location>
        <begin position="1"/>
        <end position="27"/>
    </location>
</feature>
<keyword evidence="2" id="KW-0547">Nucleotide-binding</keyword>
<dbReference type="Proteomes" id="UP000178914">
    <property type="component" value="Unassembled WGS sequence"/>
</dbReference>
<dbReference type="AlphaFoldDB" id="A0A1F7JA39"/>
<dbReference type="EMBL" id="MGAS01000008">
    <property type="protein sequence ID" value="OGK52439.1"/>
    <property type="molecule type" value="Genomic_DNA"/>
</dbReference>
<feature type="binding site" evidence="2">
    <location>
        <begin position="186"/>
        <end position="193"/>
    </location>
    <ligand>
        <name>ATP</name>
        <dbReference type="ChEBI" id="CHEBI:30616"/>
    </ligand>
</feature>
<dbReference type="InterPro" id="IPR003812">
    <property type="entry name" value="Fido"/>
</dbReference>
<evidence type="ECO:0000256" key="1">
    <source>
        <dbReference type="PIRSR" id="PIRSR640198-1"/>
    </source>
</evidence>
<evidence type="ECO:0000313" key="5">
    <source>
        <dbReference type="EMBL" id="OGK52439.1"/>
    </source>
</evidence>
<dbReference type="PANTHER" id="PTHR13504:SF38">
    <property type="entry name" value="FIDO DOMAIN-CONTAINING PROTEIN"/>
    <property type="match status" value="1"/>
</dbReference>
<feature type="domain" description="Fido" evidence="4">
    <location>
        <begin position="95"/>
        <end position="258"/>
    </location>
</feature>
<dbReference type="InterPro" id="IPR040198">
    <property type="entry name" value="Fido_containing"/>
</dbReference>
<evidence type="ECO:0000259" key="4">
    <source>
        <dbReference type="PROSITE" id="PS51459"/>
    </source>
</evidence>
<name>A0A1F7JA39_9BACT</name>
<dbReference type="PROSITE" id="PS51459">
    <property type="entry name" value="FIDO"/>
    <property type="match status" value="1"/>
</dbReference>
<keyword evidence="2" id="KW-0067">ATP-binding</keyword>
<comment type="caution">
    <text evidence="5">The sequence shown here is derived from an EMBL/GenBank/DDBJ whole genome shotgun (WGS) entry which is preliminary data.</text>
</comment>
<dbReference type="GO" id="GO:0005524">
    <property type="term" value="F:ATP binding"/>
    <property type="evidence" value="ECO:0007669"/>
    <property type="project" value="UniProtKB-KW"/>
</dbReference>
<organism evidence="5 6">
    <name type="scientific">Candidatus Roizmanbacteria bacterium RIFCSPLOWO2_01_FULL_42_14</name>
    <dbReference type="NCBI Taxonomy" id="1802068"/>
    <lineage>
        <taxon>Bacteria</taxon>
        <taxon>Candidatus Roizmaniibacteriota</taxon>
    </lineage>
</organism>
<dbReference type="InterPro" id="IPR036597">
    <property type="entry name" value="Fido-like_dom_sf"/>
</dbReference>
<protein>
    <recommendedName>
        <fullName evidence="4">Fido domain-containing protein</fullName>
    </recommendedName>
</protein>
<accession>A0A1F7JA39</accession>
<dbReference type="STRING" id="1802068.A3B02_01060"/>
<evidence type="ECO:0000256" key="2">
    <source>
        <dbReference type="PIRSR" id="PIRSR640198-2"/>
    </source>
</evidence>
<feature type="active site" evidence="1">
    <location>
        <position position="182"/>
    </location>
</feature>
<dbReference type="Gene3D" id="1.10.3290.10">
    <property type="entry name" value="Fido-like domain"/>
    <property type="match status" value="1"/>
</dbReference>
<proteinExistence type="predicted"/>
<dbReference type="SUPFAM" id="SSF140931">
    <property type="entry name" value="Fic-like"/>
    <property type="match status" value="1"/>
</dbReference>